<accession>A0ABD5UV21</accession>
<evidence type="ECO:0000256" key="1">
    <source>
        <dbReference type="ARBA" id="ARBA00022679"/>
    </source>
</evidence>
<keyword evidence="2 5" id="KW-0548">Nucleotidyltransferase</keyword>
<proteinExistence type="inferred from homology"/>
<evidence type="ECO:0000256" key="4">
    <source>
        <dbReference type="ARBA" id="ARBA00023134"/>
    </source>
</evidence>
<dbReference type="GO" id="GO:0043814">
    <property type="term" value="F:phospholactate guanylyltransferase activity"/>
    <property type="evidence" value="ECO:0007669"/>
    <property type="project" value="UniProtKB-EC"/>
</dbReference>
<evidence type="ECO:0000313" key="6">
    <source>
        <dbReference type="EMBL" id="MFC6893221.1"/>
    </source>
</evidence>
<comment type="pathway">
    <text evidence="5">Cofactor biosynthesis; coenzyme F420 biosynthesis.</text>
</comment>
<dbReference type="Pfam" id="PF01983">
    <property type="entry name" value="CofC"/>
    <property type="match status" value="2"/>
</dbReference>
<dbReference type="Proteomes" id="UP001596296">
    <property type="component" value="Unassembled WGS sequence"/>
</dbReference>
<dbReference type="GO" id="GO:0052645">
    <property type="term" value="P:F420-0 metabolic process"/>
    <property type="evidence" value="ECO:0007669"/>
    <property type="project" value="UniProtKB-UniRule"/>
</dbReference>
<evidence type="ECO:0000256" key="5">
    <source>
        <dbReference type="HAMAP-Rule" id="MF_02114"/>
    </source>
</evidence>
<dbReference type="InterPro" id="IPR002835">
    <property type="entry name" value="CofC"/>
</dbReference>
<evidence type="ECO:0000256" key="3">
    <source>
        <dbReference type="ARBA" id="ARBA00022741"/>
    </source>
</evidence>
<dbReference type="Gene3D" id="6.10.140.50">
    <property type="match status" value="1"/>
</dbReference>
<dbReference type="RefSeq" id="WP_379744547.1">
    <property type="nucleotide sequence ID" value="NZ_JBHSVN010000001.1"/>
</dbReference>
<sequence>MDVIVPFAAHDPKTRLSDVLDPGERRAFARVMLADVLESIVAAGGTPHVLATRPLDHDLEALRDADPNSNRSFQSDLAGSLDSGLDVIVDDRDLTTAVNAAVATAFEGTDAFEPPVAVVMADLPLATPASLRRLLEADGEVVLAPGRGGGTNAFVSRDPSFRVDYHGVSIRDHRRNARSIGATLAEVDSRRLASDVDDREDLLEVLVHGERRAHEWLLEAGFEVATDGGDTTVVRSE</sequence>
<keyword evidence="1 5" id="KW-0808">Transferase</keyword>
<keyword evidence="7" id="KW-1185">Reference proteome</keyword>
<comment type="function">
    <text evidence="5">Guanylyltransferase that catalyzes the activation of (2S)-2-phospholactate (2-PL) as (2S)-lactyl-2-diphospho-5'-guanosine, via the condensation of 2-PL with GTP. It is involved in the biosynthesis of coenzyme F420, a hydride carrier cofactor.</text>
</comment>
<comment type="caution">
    <text evidence="6">The sequence shown here is derived from an EMBL/GenBank/DDBJ whole genome shotgun (WGS) entry which is preliminary data.</text>
</comment>
<dbReference type="PANTHER" id="PTHR40392:SF1">
    <property type="entry name" value="2-PHOSPHO-L-LACTATE GUANYLYLTRANSFERASE"/>
    <property type="match status" value="1"/>
</dbReference>
<comment type="subunit">
    <text evidence="5">Homodimer.</text>
</comment>
<keyword evidence="4 5" id="KW-0342">GTP-binding</keyword>
<dbReference type="NCBIfam" id="TIGR03552">
    <property type="entry name" value="F420_cofC"/>
    <property type="match status" value="1"/>
</dbReference>
<evidence type="ECO:0000313" key="7">
    <source>
        <dbReference type="Proteomes" id="UP001596296"/>
    </source>
</evidence>
<dbReference type="SUPFAM" id="SSF53448">
    <property type="entry name" value="Nucleotide-diphospho-sugar transferases"/>
    <property type="match status" value="1"/>
</dbReference>
<keyword evidence="3 5" id="KW-0547">Nucleotide-binding</keyword>
<dbReference type="AlphaFoldDB" id="A0ABD5UV21"/>
<reference evidence="6 7" key="1">
    <citation type="journal article" date="2019" name="Int. J. Syst. Evol. Microbiol.">
        <title>The Global Catalogue of Microorganisms (GCM) 10K type strain sequencing project: providing services to taxonomists for standard genome sequencing and annotation.</title>
        <authorList>
            <consortium name="The Broad Institute Genomics Platform"/>
            <consortium name="The Broad Institute Genome Sequencing Center for Infectious Disease"/>
            <person name="Wu L."/>
            <person name="Ma J."/>
        </authorList>
    </citation>
    <scope>NUCLEOTIDE SEQUENCE [LARGE SCALE GENOMIC DNA]</scope>
    <source>
        <strain evidence="6 7">SKJ47</strain>
    </source>
</reference>
<comment type="catalytic activity">
    <reaction evidence="5">
        <text>(2S)-2-phospholactate + GTP + H(+) = (2S)-lactyl-2-diphospho-5'-guanosine + diphosphate</text>
        <dbReference type="Rhea" id="RHEA:63424"/>
        <dbReference type="ChEBI" id="CHEBI:15378"/>
        <dbReference type="ChEBI" id="CHEBI:33019"/>
        <dbReference type="ChEBI" id="CHEBI:37565"/>
        <dbReference type="ChEBI" id="CHEBI:59435"/>
        <dbReference type="ChEBI" id="CHEBI:59906"/>
        <dbReference type="EC" id="2.7.7.68"/>
    </reaction>
</comment>
<evidence type="ECO:0000256" key="2">
    <source>
        <dbReference type="ARBA" id="ARBA00022695"/>
    </source>
</evidence>
<dbReference type="EMBL" id="JBHSXL010000009">
    <property type="protein sequence ID" value="MFC6893221.1"/>
    <property type="molecule type" value="Genomic_DNA"/>
</dbReference>
<comment type="similarity">
    <text evidence="5">Belongs to the CofC family.</text>
</comment>
<dbReference type="PANTHER" id="PTHR40392">
    <property type="entry name" value="2-PHOSPHO-L-LACTATE GUANYLYLTRANSFERASE"/>
    <property type="match status" value="1"/>
</dbReference>
<gene>
    <name evidence="5 6" type="primary">cofC</name>
    <name evidence="6" type="ORF">ACFQE9_11495</name>
</gene>
<dbReference type="Gene3D" id="3.90.550.10">
    <property type="entry name" value="Spore Coat Polysaccharide Biosynthesis Protein SpsA, Chain A"/>
    <property type="match status" value="1"/>
</dbReference>
<organism evidence="6 7">
    <name type="scientific">Halopenitus salinus</name>
    <dbReference type="NCBI Taxonomy" id="1198295"/>
    <lineage>
        <taxon>Archaea</taxon>
        <taxon>Methanobacteriati</taxon>
        <taxon>Methanobacteriota</taxon>
        <taxon>Stenosarchaea group</taxon>
        <taxon>Halobacteria</taxon>
        <taxon>Halobacteriales</taxon>
        <taxon>Haloferacaceae</taxon>
        <taxon>Halopenitus</taxon>
    </lineage>
</organism>
<dbReference type="HAMAP" id="MF_02114">
    <property type="entry name" value="CofC"/>
    <property type="match status" value="1"/>
</dbReference>
<dbReference type="InterPro" id="IPR029044">
    <property type="entry name" value="Nucleotide-diphossugar_trans"/>
</dbReference>
<dbReference type="GO" id="GO:0005525">
    <property type="term" value="F:GTP binding"/>
    <property type="evidence" value="ECO:0007669"/>
    <property type="project" value="UniProtKB-KW"/>
</dbReference>
<protein>
    <recommendedName>
        <fullName evidence="5">2-phospho-L-lactate guanylyltransferase</fullName>
        <shortName evidence="5">LP guanylyltransferase</shortName>
        <ecNumber evidence="5">2.7.7.68</ecNumber>
    </recommendedName>
</protein>
<name>A0ABD5UV21_9EURY</name>
<dbReference type="EC" id="2.7.7.68" evidence="5"/>